<dbReference type="RefSeq" id="WP_107752047.1">
    <property type="nucleotide sequence ID" value="NZ_QBKF01000006.1"/>
</dbReference>
<dbReference type="OrthoDB" id="7311517at2"/>
<feature type="region of interest" description="Disordered" evidence="1">
    <location>
        <begin position="709"/>
        <end position="730"/>
    </location>
</feature>
<gene>
    <name evidence="2" type="ORF">DDE23_12310</name>
</gene>
<feature type="region of interest" description="Disordered" evidence="1">
    <location>
        <begin position="421"/>
        <end position="455"/>
    </location>
</feature>
<proteinExistence type="predicted"/>
<accession>A0A2T7UQL8</accession>
<dbReference type="Proteomes" id="UP000244810">
    <property type="component" value="Unassembled WGS sequence"/>
</dbReference>
<comment type="caution">
    <text evidence="2">The sequence shown here is derived from an EMBL/GenBank/DDBJ whole genome shotgun (WGS) entry which is preliminary data.</text>
</comment>
<keyword evidence="3" id="KW-1185">Reference proteome</keyword>
<dbReference type="AlphaFoldDB" id="A0A2T7UQL8"/>
<protein>
    <submittedName>
        <fullName evidence="2">Uncharacterized protein</fullName>
    </submittedName>
</protein>
<sequence>MNATADERLIVMLEARISEFEKRMGQAERRGTRTYQGLQRNSTRATRAMEQDMVRSTGRINQALASTSARIGTFGRSLIAGAVATGTAMVTRNLRQTVRDIAAVGDEARRAGLGVEEFQQWAYVANQNRIAVDALVDGFKELNLRADEWIATGGGAAAEAFTRLGFSAQDLRRRLEDPSELMLEIFRRMETLDRAAQIRVFDEILGGTGGERFVELLAQGEAGLRRTMATAQEVGAVMDEGVIQRAAEIDRQFNAIAATIETRIKRAVIGWSRILQDVGDLLTTDDAERGLTALVGEARSLQAVMEILREAARGIGDEGLLATFDGIAYSVRMSSDAFNDGAIQAEGYGDILDAIVTQAEEALAASNGIDEVSLDNARIVVAGLRDLLAELQRQADTTAESVGEALGMTTGTPLENVVLPQDMLGGRRSRAPRRAPNEGELSGDRSGGSSGSGTREGYAAAAAEIRARTEALTIEAAALVAAAVAGEDYGDAIEYARQRAELMLAAQQEGRELTPALQAEIDQLARAYVQAGNAAERSAEQLREVEAQAGRGAERMVDLFGQMAQGGDVAKRAVLDLIAELLRMSAIEGLTGLAKSGGGGFLGSIVRFLGFAEGGYTGDGGTHEPKGVVHGGEYVFSKRAVQALGVARLERMHQAAKGYASGGYVGTAPAAAAAPQVSGKIELALSRDLEARLLDEAAKNAVTITRKGLEQADRTLPDRLAQIQRNPRSR</sequence>
<evidence type="ECO:0000313" key="2">
    <source>
        <dbReference type="EMBL" id="PVE47035.1"/>
    </source>
</evidence>
<reference evidence="2 3" key="1">
    <citation type="journal article" date="2011" name="Syst. Appl. Microbiol.">
        <title>Defluviimonas denitrificans gen. nov., sp. nov., and Pararhodobacter aggregans gen. nov., sp. nov., non-phototrophic Rhodobacteraceae from the biofilter of a marine aquaculture.</title>
        <authorList>
            <person name="Foesel B.U."/>
            <person name="Drake H.L."/>
            <person name="Schramm A."/>
        </authorList>
    </citation>
    <scope>NUCLEOTIDE SEQUENCE [LARGE SCALE GENOMIC DNA]</scope>
    <source>
        <strain evidence="2 3">D1-19</strain>
    </source>
</reference>
<evidence type="ECO:0000313" key="3">
    <source>
        <dbReference type="Proteomes" id="UP000244810"/>
    </source>
</evidence>
<organism evidence="2 3">
    <name type="scientific">Pararhodobacter aggregans</name>
    <dbReference type="NCBI Taxonomy" id="404875"/>
    <lineage>
        <taxon>Bacteria</taxon>
        <taxon>Pseudomonadati</taxon>
        <taxon>Pseudomonadota</taxon>
        <taxon>Alphaproteobacteria</taxon>
        <taxon>Rhodobacterales</taxon>
        <taxon>Paracoccaceae</taxon>
        <taxon>Pararhodobacter</taxon>
    </lineage>
</organism>
<evidence type="ECO:0000256" key="1">
    <source>
        <dbReference type="SAM" id="MobiDB-lite"/>
    </source>
</evidence>
<name>A0A2T7UQL8_9RHOB</name>
<dbReference type="EMBL" id="QDDR01000006">
    <property type="protein sequence ID" value="PVE47035.1"/>
    <property type="molecule type" value="Genomic_DNA"/>
</dbReference>